<dbReference type="SUPFAM" id="SSF53335">
    <property type="entry name" value="S-adenosyl-L-methionine-dependent methyltransferases"/>
    <property type="match status" value="1"/>
</dbReference>
<gene>
    <name evidence="2" type="ORF">A9Q02_16795</name>
</gene>
<sequence>MTPPIKSPRKLIEVALPLDAINAAAAREKSIRHGHPSTLHLWWARRPLAAARAVIFAQLVNDPGYQQGGGFKYGMNKKAAAEERKRLFKIIEDLVLWENTTNEEVLERARAEIRRSWREVCELNKDHPEAAELFNPEKLPALHDPFAGGGSIPLEAQRLGLEAYASDLNPVAVLINKAMIEIPPKFAGRAPIGPIPQGEEQASFTKKEWPGATGLAEDVRRYGVWMREEAQKRIGHLYPKVEITAEMARERPDLKPLVGQKLTVIAWLWARTVKSPNPAFSHVDVPLISSFILSSKAGKEAYVQPVVEGDRYWFTVKVGKPEDEAAAKMGTKLARGANFRCLMSDTPIAPTRIKSEGVAGRMSARLMAIVVEGDRGRVYLTPLPEHEAIAQQAKPEWVPETSLPNDPRNFWTVQYGLVTFGDLFTPRQLVALNTFVDLVGEAREQVRRDALAAGMCDDRRGIDAGSNGATAYAEAVGVYLAFAISKITNIGSSIASWMSDRGAFRETFARQAIPMVWDFAEANTFADVGGSLATALDKGAMAIATFPATPTSIASQNDASSQEIALGKLVSTDPPYYDNIGYADLSDFFYVWLRRTLRPIFPDLFATIAVPKAEELVATPYRHGGKESAEKFFLEGMTRAMQRLAEQTHPGFPVTIYYAFKQAETLGARASGPHHAGQRSAHPGTVSTGWETFLDAVISAGFAISGTWPMRTEGSGRMIGQGTNALASSIVLVCRKRSADAPTISRREFLRELNAVLPEALDEMTRGAGADRSPVAPVDLSQAIIGPGMAVFSKYAAVLEADGTPMSVRTALQLINRFLAEDEFDADTQFCLHWFEQHGWGEGRFGVADTLSRAKGTSVEGMRDAGVIESGGGIVRLRKWSEYPRHWNPQSDTRAPVWETLHHLIRALKQDGDAGAGGVLASVRGKSEAARQLAYRLYTLCERQGWADDARAYNELITSWSGIELAAADAPTKPTQRSLFD</sequence>
<dbReference type="RefSeq" id="WP_097653975.1">
    <property type="nucleotide sequence ID" value="NZ_LYXE01000118.1"/>
</dbReference>
<reference evidence="2 3" key="1">
    <citation type="submission" date="2016-05" db="EMBL/GenBank/DDBJ databases">
        <authorList>
            <person name="Lavstsen T."/>
            <person name="Jespersen J.S."/>
        </authorList>
    </citation>
    <scope>NUCLEOTIDE SEQUENCE [LARGE SCALE GENOMIC DNA]</scope>
    <source>
        <strain evidence="2 3">B7-9</strain>
    </source>
</reference>
<dbReference type="Proteomes" id="UP000220922">
    <property type="component" value="Unassembled WGS sequence"/>
</dbReference>
<dbReference type="AlphaFoldDB" id="A0A2H3KZX8"/>
<dbReference type="Pfam" id="PF06634">
    <property type="entry name" value="DUF1156"/>
    <property type="match status" value="1"/>
</dbReference>
<keyword evidence="3" id="KW-1185">Reference proteome</keyword>
<evidence type="ECO:0000313" key="2">
    <source>
        <dbReference type="EMBL" id="PDV97937.1"/>
    </source>
</evidence>
<dbReference type="InterPro" id="IPR029063">
    <property type="entry name" value="SAM-dependent_MTases_sf"/>
</dbReference>
<dbReference type="REBASE" id="279094">
    <property type="entry name" value="M.CasB79ORF16795P"/>
</dbReference>
<proteinExistence type="predicted"/>
<accession>A0A2H3KZX8</accession>
<evidence type="ECO:0000259" key="1">
    <source>
        <dbReference type="Pfam" id="PF06634"/>
    </source>
</evidence>
<protein>
    <recommendedName>
        <fullName evidence="1">DUF1156 domain-containing protein</fullName>
    </recommendedName>
</protein>
<dbReference type="InterPro" id="IPR009537">
    <property type="entry name" value="DUF1156"/>
</dbReference>
<organism evidence="2 3">
    <name type="scientific">Candidatus Chloroploca asiatica</name>
    <dbReference type="NCBI Taxonomy" id="1506545"/>
    <lineage>
        <taxon>Bacteria</taxon>
        <taxon>Bacillati</taxon>
        <taxon>Chloroflexota</taxon>
        <taxon>Chloroflexia</taxon>
        <taxon>Chloroflexales</taxon>
        <taxon>Chloroflexineae</taxon>
        <taxon>Oscillochloridaceae</taxon>
        <taxon>Candidatus Chloroploca</taxon>
    </lineage>
</organism>
<evidence type="ECO:0000313" key="3">
    <source>
        <dbReference type="Proteomes" id="UP000220922"/>
    </source>
</evidence>
<dbReference type="OrthoDB" id="9800801at2"/>
<comment type="caution">
    <text evidence="2">The sequence shown here is derived from an EMBL/GenBank/DDBJ whole genome shotgun (WGS) entry which is preliminary data.</text>
</comment>
<feature type="domain" description="DUF1156" evidence="1">
    <location>
        <begin position="15"/>
        <end position="90"/>
    </location>
</feature>
<dbReference type="EMBL" id="LYXE01000118">
    <property type="protein sequence ID" value="PDV97937.1"/>
    <property type="molecule type" value="Genomic_DNA"/>
</dbReference>
<name>A0A2H3KZX8_9CHLR</name>